<dbReference type="EMBL" id="HACA01021576">
    <property type="protein sequence ID" value="CDW38937.1"/>
    <property type="molecule type" value="Transcribed_RNA"/>
</dbReference>
<evidence type="ECO:0000313" key="1">
    <source>
        <dbReference type="EMBL" id="CDW38937.1"/>
    </source>
</evidence>
<organism evidence="1">
    <name type="scientific">Lepeophtheirus salmonis</name>
    <name type="common">Salmon louse</name>
    <name type="synonym">Caligus salmonis</name>
    <dbReference type="NCBI Taxonomy" id="72036"/>
    <lineage>
        <taxon>Eukaryota</taxon>
        <taxon>Metazoa</taxon>
        <taxon>Ecdysozoa</taxon>
        <taxon>Arthropoda</taxon>
        <taxon>Crustacea</taxon>
        <taxon>Multicrustacea</taxon>
        <taxon>Hexanauplia</taxon>
        <taxon>Copepoda</taxon>
        <taxon>Siphonostomatoida</taxon>
        <taxon>Caligidae</taxon>
        <taxon>Lepeophtheirus</taxon>
    </lineage>
</organism>
<sequence length="112" mass="12579">EETSSRNFGTFSGGKNPTEIVKALNCSCTTVYSVLAKGTPDATTRSKSRPRRSGEMVAAVKKYVEDKRDNVTVSGLSREFNVSRRTMDWLVKKDLGLKVYKRIPRQSLMPVY</sequence>
<name>A0A0K2UM38_LEPSM</name>
<accession>A0A0K2UM38</accession>
<reference evidence="1" key="1">
    <citation type="submission" date="2014-05" db="EMBL/GenBank/DDBJ databases">
        <authorList>
            <person name="Chronopoulou M."/>
        </authorList>
    </citation>
    <scope>NUCLEOTIDE SEQUENCE</scope>
    <source>
        <tissue evidence="1">Whole organism</tissue>
    </source>
</reference>
<feature type="non-terminal residue" evidence="1">
    <location>
        <position position="1"/>
    </location>
</feature>
<protein>
    <submittedName>
        <fullName evidence="1">Uncharacterized protein</fullName>
    </submittedName>
</protein>
<proteinExistence type="predicted"/>
<dbReference type="AlphaFoldDB" id="A0A0K2UM38"/>